<dbReference type="OrthoDB" id="3019779at2759"/>
<protein>
    <recommendedName>
        <fullName evidence="3">F-box domain-containing protein</fullName>
    </recommendedName>
</protein>
<comment type="caution">
    <text evidence="1">The sequence shown here is derived from an EMBL/GenBank/DDBJ whole genome shotgun (WGS) entry which is preliminary data.</text>
</comment>
<organism evidence="1 2">
    <name type="scientific">Mycena sanguinolenta</name>
    <dbReference type="NCBI Taxonomy" id="230812"/>
    <lineage>
        <taxon>Eukaryota</taxon>
        <taxon>Fungi</taxon>
        <taxon>Dikarya</taxon>
        <taxon>Basidiomycota</taxon>
        <taxon>Agaricomycotina</taxon>
        <taxon>Agaricomycetes</taxon>
        <taxon>Agaricomycetidae</taxon>
        <taxon>Agaricales</taxon>
        <taxon>Marasmiineae</taxon>
        <taxon>Mycenaceae</taxon>
        <taxon>Mycena</taxon>
    </lineage>
</organism>
<dbReference type="Proteomes" id="UP000623467">
    <property type="component" value="Unassembled WGS sequence"/>
</dbReference>
<proteinExistence type="predicted"/>
<dbReference type="EMBL" id="JACAZH010000026">
    <property type="protein sequence ID" value="KAF7341921.1"/>
    <property type="molecule type" value="Genomic_DNA"/>
</dbReference>
<reference evidence="1" key="1">
    <citation type="submission" date="2020-05" db="EMBL/GenBank/DDBJ databases">
        <title>Mycena genomes resolve the evolution of fungal bioluminescence.</title>
        <authorList>
            <person name="Tsai I.J."/>
        </authorList>
    </citation>
    <scope>NUCLEOTIDE SEQUENCE</scope>
    <source>
        <strain evidence="1">160909Yilan</strain>
    </source>
</reference>
<evidence type="ECO:0008006" key="3">
    <source>
        <dbReference type="Google" id="ProtNLM"/>
    </source>
</evidence>
<evidence type="ECO:0000313" key="2">
    <source>
        <dbReference type="Proteomes" id="UP000623467"/>
    </source>
</evidence>
<sequence>MDISLPNELLVQIIQHSPAGKQAILCRLSRLFHDLCVPVLYRVVEIKDSDSVALFCSAIIANPSRAGAVRSFTVDVSRSRIEHYGDLLLASLKLMLRLDHLFLSQTALDYGQSSILLEECIFPQLISCDIWAPSWSKNESVSDLVAAFLARHSTLK</sequence>
<gene>
    <name evidence="1" type="ORF">MSAN_02048000</name>
</gene>
<accession>A0A8H7CMY4</accession>
<evidence type="ECO:0000313" key="1">
    <source>
        <dbReference type="EMBL" id="KAF7341921.1"/>
    </source>
</evidence>
<dbReference type="AlphaFoldDB" id="A0A8H7CMY4"/>
<keyword evidence="2" id="KW-1185">Reference proteome</keyword>
<name>A0A8H7CMY4_9AGAR</name>